<evidence type="ECO:0000313" key="4">
    <source>
        <dbReference type="EMBL" id="KAL2338975.1"/>
    </source>
</evidence>
<dbReference type="EMBL" id="JBGMDY010000004">
    <property type="protein sequence ID" value="KAL2338975.1"/>
    <property type="molecule type" value="Genomic_DNA"/>
</dbReference>
<evidence type="ECO:0000313" key="5">
    <source>
        <dbReference type="Proteomes" id="UP001603857"/>
    </source>
</evidence>
<dbReference type="PANTHER" id="PTHR21726">
    <property type="entry name" value="PHOSPHATIDYLINOSITOL N-ACETYLGLUCOSAMINYLTRANSFERASE SUBUNIT P DOWN SYNDROME CRITICAL REGION PROTEIN 5 -RELATED"/>
    <property type="match status" value="1"/>
</dbReference>
<dbReference type="InterPro" id="IPR025486">
    <property type="entry name" value="DUF4378"/>
</dbReference>
<organism evidence="4 5">
    <name type="scientific">Flemingia macrophylla</name>
    <dbReference type="NCBI Taxonomy" id="520843"/>
    <lineage>
        <taxon>Eukaryota</taxon>
        <taxon>Viridiplantae</taxon>
        <taxon>Streptophyta</taxon>
        <taxon>Embryophyta</taxon>
        <taxon>Tracheophyta</taxon>
        <taxon>Spermatophyta</taxon>
        <taxon>Magnoliopsida</taxon>
        <taxon>eudicotyledons</taxon>
        <taxon>Gunneridae</taxon>
        <taxon>Pentapetalae</taxon>
        <taxon>rosids</taxon>
        <taxon>fabids</taxon>
        <taxon>Fabales</taxon>
        <taxon>Fabaceae</taxon>
        <taxon>Papilionoideae</taxon>
        <taxon>50 kb inversion clade</taxon>
        <taxon>NPAAA clade</taxon>
        <taxon>indigoferoid/millettioid clade</taxon>
        <taxon>Phaseoleae</taxon>
        <taxon>Flemingia</taxon>
    </lineage>
</organism>
<dbReference type="Pfam" id="PF14383">
    <property type="entry name" value="VARLMGL"/>
    <property type="match status" value="1"/>
</dbReference>
<dbReference type="Pfam" id="PF14309">
    <property type="entry name" value="DUF4378"/>
    <property type="match status" value="1"/>
</dbReference>
<keyword evidence="5" id="KW-1185">Reference proteome</keyword>
<comment type="caution">
    <text evidence="4">The sequence shown here is derived from an EMBL/GenBank/DDBJ whole genome shotgun (WGS) entry which is preliminary data.</text>
</comment>
<feature type="compositionally biased region" description="Polar residues" evidence="1">
    <location>
        <begin position="425"/>
        <end position="435"/>
    </location>
</feature>
<evidence type="ECO:0000259" key="3">
    <source>
        <dbReference type="Pfam" id="PF14383"/>
    </source>
</evidence>
<name>A0ABD1MVC8_9FABA</name>
<dbReference type="PANTHER" id="PTHR21726:SF29">
    <property type="entry name" value="EXPRESSED PROTEIN"/>
    <property type="match status" value="1"/>
</dbReference>
<dbReference type="Proteomes" id="UP001603857">
    <property type="component" value="Unassembled WGS sequence"/>
</dbReference>
<feature type="region of interest" description="Disordered" evidence="1">
    <location>
        <begin position="277"/>
        <end position="324"/>
    </location>
</feature>
<protein>
    <recommendedName>
        <fullName evidence="6">DUF3741 domain-containing protein</fullName>
    </recommendedName>
</protein>
<dbReference type="InterPro" id="IPR032795">
    <property type="entry name" value="DUF3741-assoc"/>
</dbReference>
<accession>A0ABD1MVC8</accession>
<sequence>MDLWLRHLKRIVAKDPQRFLDPSRRLNSSALKMRVEKGGAKNEGGHGGFFHLFDWTSKSRKKLFETKSDLPGTRVAYLACDDEVDDDEETRVEESIRENGDHCYASSVIDDEVCGTKAPGVVARLMGLDSLPSSSFPEPCFSPYFDSQSLQDVQYWRAKFNHLHDHQILYSGKLSDRVEGSSRTFMEAKPQKTRRPIEKFQAEVMPPKSAKSIPLTHHKLLSPIKSPGFVPTNNATYIMEAAARIIEPGPQATIKAKTSLVASSSVSLRVRDLKEKALASQKRPLSGSSSLTSRVRDLKEKREVSHRNSRLSEPSQRSNESNDAKYLKGQSLNKSWNGSVDAPVRLPTQVEADSSLKNKGKSISLAIQAKANVQRREGLSIGSGKSLVEQKELCDLKKPQQPLKANVQKSSHKKSSGQDAASGVLRQNNLKQNCSMDKDKLPSKPLVSNSHSRKVLSGDSSCGRHRSSSSKSITKSKVGLNKSSMQVTDSEKEVLYTRANNFPRKKRSTDRDWNERVVDNLFIDKNQKPVQSNLVINKHQGGTEEVKKNDSDVVSFTFTTPLTRSNSGFDIDSDSTRSPVVFNDIGGDALGILLDQKLKELSYGIGNSCDDSFKARSLSSTAPKSEDLVPKLNSVDYIPRLQGKKDQGMMLADNLFSSRECDSFTSFPELSYEHRLWVDKMQSPESFNSGQPSPMSVLDSSFSTESYESPFSANAASLEDLSRRKQFVGSASGLNSSRKQYHPLEANQDLFDSASSWSMQKKHATTRELDYVNDILCNVELMYMDFALGRARDIVNPHLFNQLESRRGRYEGDGGDCRIRRKVLFDCVSECLDLRCRRYVGGGTKCGPKGLQW</sequence>
<gene>
    <name evidence="4" type="ORF">Fmac_013421</name>
</gene>
<evidence type="ECO:0000259" key="2">
    <source>
        <dbReference type="Pfam" id="PF14309"/>
    </source>
</evidence>
<evidence type="ECO:0000256" key="1">
    <source>
        <dbReference type="SAM" id="MobiDB-lite"/>
    </source>
</evidence>
<feature type="region of interest" description="Disordered" evidence="1">
    <location>
        <begin position="399"/>
        <end position="486"/>
    </location>
</feature>
<reference evidence="4 5" key="1">
    <citation type="submission" date="2024-08" db="EMBL/GenBank/DDBJ databases">
        <title>Insights into the chromosomal genome structure of Flemingia macrophylla.</title>
        <authorList>
            <person name="Ding Y."/>
            <person name="Zhao Y."/>
            <person name="Bi W."/>
            <person name="Wu M."/>
            <person name="Zhao G."/>
            <person name="Gong Y."/>
            <person name="Li W."/>
            <person name="Zhang P."/>
        </authorList>
    </citation>
    <scope>NUCLEOTIDE SEQUENCE [LARGE SCALE GENOMIC DNA]</scope>
    <source>
        <strain evidence="4">DYQJB</strain>
        <tissue evidence="4">Leaf</tissue>
    </source>
</reference>
<feature type="domain" description="DUF3741" evidence="3">
    <location>
        <begin position="106"/>
        <end position="136"/>
    </location>
</feature>
<proteinExistence type="predicted"/>
<feature type="domain" description="DUF4378" evidence="2">
    <location>
        <begin position="768"/>
        <end position="839"/>
    </location>
</feature>
<dbReference type="AlphaFoldDB" id="A0ABD1MVC8"/>
<feature type="compositionally biased region" description="Low complexity" evidence="1">
    <location>
        <begin position="469"/>
        <end position="479"/>
    </location>
</feature>
<evidence type="ECO:0008006" key="6">
    <source>
        <dbReference type="Google" id="ProtNLM"/>
    </source>
</evidence>
<feature type="compositionally biased region" description="Basic and acidic residues" evidence="1">
    <location>
        <begin position="294"/>
        <end position="306"/>
    </location>
</feature>